<organism evidence="1 2">
    <name type="scientific">Panagrolaimus sp. JU765</name>
    <dbReference type="NCBI Taxonomy" id="591449"/>
    <lineage>
        <taxon>Eukaryota</taxon>
        <taxon>Metazoa</taxon>
        <taxon>Ecdysozoa</taxon>
        <taxon>Nematoda</taxon>
        <taxon>Chromadorea</taxon>
        <taxon>Rhabditida</taxon>
        <taxon>Tylenchina</taxon>
        <taxon>Panagrolaimomorpha</taxon>
        <taxon>Panagrolaimoidea</taxon>
        <taxon>Panagrolaimidae</taxon>
        <taxon>Panagrolaimus</taxon>
    </lineage>
</organism>
<sequence length="769" mass="82187">MRWPVFAAFLFLFCFNGIIGQQDGADFTQITADEPADLDAEEPKMEIQPGAPKVKVEDDDAPTSDEKPQAETEEPLPPEMTEQDPFATTAVPALTTLAAKSVEDVETKAPKAAEEAVDEADDAKQSAEPSVPISPVAIEEEATEAPLVPHPAETAATQKLNLNEGEISEMTKKVTEMPANEATQSANGEEDVFAGDKTLFQQEQTMKALTEEFATAPMPKEKPEEEKDVEPTFPIVHLPVEKAEKSGEKQEPVPEKAKSSEVETTTEKAEEPLPNLPMSVAGNEEEKENKKESAEHTAEVESEKKEAASGEAQPSTEPTPEPAKSSESGAKAEAAPEPTPEPSATPEPAAQPEPTTEPAAVPESSPEPAVVAESTPEPEPKTAPESAPEPKAEPSPEPEPTTTPEPTPEPKPAEPETESKPEPSPEPEAKPEPSPEPEPKAEPTPEPVPESSPEPTPEAEPKAEPSPEPEPKAEPTPEPEPKAEPSPEPEPKAEPEPTAEPTPEPTSDEHVHQHHHHNLAAVNPEAERKIPFSLRFSDIEFNDEFKNPESGSFKKLSEQISHDFKKVLTKVLGDNFVDFQVLEMRPGSVVVDGQIVTKQEVMDSEGVAEQVEQVINANGGTLGGNKVDTKSISINGFVAKGNVELISDPSASKTGYVVFGAIAIGILIIATAIIAIIIFGVRKSRAGRHNTVSNRRAAGSLKLKDDANLAENGTSSYKTGNNVNLTSYTERTPSMTDAKDPKMNGSSMVMTSSQFSSPPALNGTATSEH</sequence>
<accession>A0AC34QKH6</accession>
<proteinExistence type="predicted"/>
<protein>
    <submittedName>
        <fullName evidence="2">SEA domain-containing protein</fullName>
    </submittedName>
</protein>
<name>A0AC34QKH6_9BILA</name>
<evidence type="ECO:0000313" key="2">
    <source>
        <dbReference type="WBParaSite" id="JU765_v2.g17269.t1"/>
    </source>
</evidence>
<reference evidence="2" key="1">
    <citation type="submission" date="2022-11" db="UniProtKB">
        <authorList>
            <consortium name="WormBaseParasite"/>
        </authorList>
    </citation>
    <scope>IDENTIFICATION</scope>
</reference>
<evidence type="ECO:0000313" key="1">
    <source>
        <dbReference type="Proteomes" id="UP000887576"/>
    </source>
</evidence>
<dbReference type="WBParaSite" id="JU765_v2.g17269.t1">
    <property type="protein sequence ID" value="JU765_v2.g17269.t1"/>
    <property type="gene ID" value="JU765_v2.g17269"/>
</dbReference>
<dbReference type="Proteomes" id="UP000887576">
    <property type="component" value="Unplaced"/>
</dbReference>